<proteinExistence type="predicted"/>
<feature type="transmembrane region" description="Helical" evidence="1">
    <location>
        <begin position="192"/>
        <end position="216"/>
    </location>
</feature>
<keyword evidence="1" id="KW-0812">Transmembrane</keyword>
<reference evidence="3" key="1">
    <citation type="submission" date="2023-06" db="EMBL/GenBank/DDBJ databases">
        <title>Genome-scale phylogeny and comparative genomics of the fungal order Sordariales.</title>
        <authorList>
            <consortium name="Lawrence Berkeley National Laboratory"/>
            <person name="Hensen N."/>
            <person name="Bonometti L."/>
            <person name="Westerberg I."/>
            <person name="Brannstrom I.O."/>
            <person name="Guillou S."/>
            <person name="Cros-Aarteil S."/>
            <person name="Calhoun S."/>
            <person name="Haridas S."/>
            <person name="Kuo A."/>
            <person name="Mondo S."/>
            <person name="Pangilinan J."/>
            <person name="Riley R."/>
            <person name="Labutti K."/>
            <person name="Andreopoulos B."/>
            <person name="Lipzen A."/>
            <person name="Chen C."/>
            <person name="Yanf M."/>
            <person name="Daum C."/>
            <person name="Ng V."/>
            <person name="Clum A."/>
            <person name="Steindorff A."/>
            <person name="Ohm R."/>
            <person name="Martin F."/>
            <person name="Silar P."/>
            <person name="Natvig D."/>
            <person name="Lalanne C."/>
            <person name="Gautier V."/>
            <person name="Ament-Velasquez S.L."/>
            <person name="Kruys A."/>
            <person name="Hutchinson M.I."/>
            <person name="Powell A.J."/>
            <person name="Barry K."/>
            <person name="Miller A.N."/>
            <person name="Grigoriev I.V."/>
            <person name="Debuchy R."/>
            <person name="Gladieux P."/>
            <person name="Thoren M.H."/>
            <person name="Johannesson H."/>
        </authorList>
    </citation>
    <scope>NUCLEOTIDE SEQUENCE</scope>
    <source>
        <strain evidence="3">CBS 307.81</strain>
    </source>
</reference>
<feature type="transmembrane region" description="Helical" evidence="1">
    <location>
        <begin position="118"/>
        <end position="137"/>
    </location>
</feature>
<keyword evidence="4" id="KW-1185">Reference proteome</keyword>
<dbReference type="AlphaFoldDB" id="A0AA40DBU8"/>
<feature type="chain" id="PRO_5041366385" evidence="2">
    <location>
        <begin position="26"/>
        <end position="285"/>
    </location>
</feature>
<feature type="transmembrane region" description="Helical" evidence="1">
    <location>
        <begin position="228"/>
        <end position="248"/>
    </location>
</feature>
<organism evidence="3 4">
    <name type="scientific">Cercophora samala</name>
    <dbReference type="NCBI Taxonomy" id="330535"/>
    <lineage>
        <taxon>Eukaryota</taxon>
        <taxon>Fungi</taxon>
        <taxon>Dikarya</taxon>
        <taxon>Ascomycota</taxon>
        <taxon>Pezizomycotina</taxon>
        <taxon>Sordariomycetes</taxon>
        <taxon>Sordariomycetidae</taxon>
        <taxon>Sordariales</taxon>
        <taxon>Lasiosphaeriaceae</taxon>
        <taxon>Cercophora</taxon>
    </lineage>
</organism>
<protein>
    <submittedName>
        <fullName evidence="3">Uncharacterized protein</fullName>
    </submittedName>
</protein>
<feature type="transmembrane region" description="Helical" evidence="1">
    <location>
        <begin position="89"/>
        <end position="106"/>
    </location>
</feature>
<accession>A0AA40DBU8</accession>
<gene>
    <name evidence="3" type="ORF">QBC41DRAFT_278013</name>
</gene>
<evidence type="ECO:0000256" key="1">
    <source>
        <dbReference type="SAM" id="Phobius"/>
    </source>
</evidence>
<dbReference type="Proteomes" id="UP001174997">
    <property type="component" value="Unassembled WGS sequence"/>
</dbReference>
<name>A0AA40DBU8_9PEZI</name>
<keyword evidence="1" id="KW-1133">Transmembrane helix</keyword>
<feature type="transmembrane region" description="Helical" evidence="1">
    <location>
        <begin position="149"/>
        <end position="172"/>
    </location>
</feature>
<feature type="transmembrane region" description="Helical" evidence="1">
    <location>
        <begin position="54"/>
        <end position="77"/>
    </location>
</feature>
<feature type="signal peptide" evidence="2">
    <location>
        <begin position="1"/>
        <end position="25"/>
    </location>
</feature>
<evidence type="ECO:0000313" key="3">
    <source>
        <dbReference type="EMBL" id="KAK0667954.1"/>
    </source>
</evidence>
<evidence type="ECO:0000313" key="4">
    <source>
        <dbReference type="Proteomes" id="UP001174997"/>
    </source>
</evidence>
<keyword evidence="2" id="KW-0732">Signal</keyword>
<dbReference type="EMBL" id="JAULSY010000064">
    <property type="protein sequence ID" value="KAK0667954.1"/>
    <property type="molecule type" value="Genomic_DNA"/>
</dbReference>
<comment type="caution">
    <text evidence="3">The sequence shown here is derived from an EMBL/GenBank/DDBJ whole genome shotgun (WGS) entry which is preliminary data.</text>
</comment>
<sequence>MLFFLETDTLAKAFVFILFLQSASAFPLDTRNDGPRGDFDPKVEQLFDRYNVPYGVLGAISHTIMMYTLACHIFGRIPLMPWKYLTQHLVDVIVTSCMAIVIVTLASLNASDVQESRALVMLLAMQIIFGLVMDAVILQRYFNREKKGLMIRLAGWVCVLCVAGLLSSQMLAHITGSKRINDSEWQWSDPGIIIIAVMGIGGGVVAVLSFFLMCRSNSAPKVENIKPFATYVFFFAGLVCALGWFWLADYGPVVVTGNVVGQPRQGKNALFWVYFVFQWVPLFTI</sequence>
<keyword evidence="1" id="KW-0472">Membrane</keyword>
<evidence type="ECO:0000256" key="2">
    <source>
        <dbReference type="SAM" id="SignalP"/>
    </source>
</evidence>